<dbReference type="SUPFAM" id="SSF52540">
    <property type="entry name" value="P-loop containing nucleoside triphosphate hydrolases"/>
    <property type="match status" value="1"/>
</dbReference>
<dbReference type="Pfam" id="PF00005">
    <property type="entry name" value="ABC_tran"/>
    <property type="match status" value="1"/>
</dbReference>
<dbReference type="GO" id="GO:0005524">
    <property type="term" value="F:ATP binding"/>
    <property type="evidence" value="ECO:0007669"/>
    <property type="project" value="UniProtKB-KW"/>
</dbReference>
<dbReference type="InterPro" id="IPR052156">
    <property type="entry name" value="BCAA_Transport_ATP-bd_LivF"/>
</dbReference>
<sequence length="267" mass="27762">MLTLENVTAGYGNGGNVLQGVDLHCADNTITCIVGPNGAGKSTVLKVISGLLKCRTGKIEMGGVALHPLSPDRILAHGITQVPQSQALFPGMTVRENVMLGGFMIRRDRKLLASRYASIVDRIPIVAERAADHAGNLSGGQRRMVEIARCLMLDPKLLLLDEPSLGLDPRSLAGVATLIQSLNAGGTTVLLVEQNVRLGLGLATHGVVMEGGKVRLTGTAAEVRDHPEMASLYLGGSAPASPVWSSSPPVSSPPASPASPASSQRSN</sequence>
<dbReference type="InterPro" id="IPR003439">
    <property type="entry name" value="ABC_transporter-like_ATP-bd"/>
</dbReference>
<dbReference type="PROSITE" id="PS50893">
    <property type="entry name" value="ABC_TRANSPORTER_2"/>
    <property type="match status" value="1"/>
</dbReference>
<dbReference type="InterPro" id="IPR027417">
    <property type="entry name" value="P-loop_NTPase"/>
</dbReference>
<evidence type="ECO:0000256" key="6">
    <source>
        <dbReference type="SAM" id="MobiDB-lite"/>
    </source>
</evidence>
<dbReference type="PANTHER" id="PTHR43820:SF4">
    <property type="entry name" value="HIGH-AFFINITY BRANCHED-CHAIN AMINO ACID TRANSPORT ATP-BINDING PROTEIN LIVF"/>
    <property type="match status" value="1"/>
</dbReference>
<keyword evidence="4 8" id="KW-0067">ATP-binding</keyword>
<name>A0ABS2A5G2_9ACTN</name>
<evidence type="ECO:0000256" key="5">
    <source>
        <dbReference type="ARBA" id="ARBA00022970"/>
    </source>
</evidence>
<dbReference type="PANTHER" id="PTHR43820">
    <property type="entry name" value="HIGH-AFFINITY BRANCHED-CHAIN AMINO ACID TRANSPORT ATP-BINDING PROTEIN LIVF"/>
    <property type="match status" value="1"/>
</dbReference>
<evidence type="ECO:0000313" key="8">
    <source>
        <dbReference type="EMBL" id="MBM2614481.1"/>
    </source>
</evidence>
<dbReference type="EMBL" id="JAENHP010000001">
    <property type="protein sequence ID" value="MBM2614481.1"/>
    <property type="molecule type" value="Genomic_DNA"/>
</dbReference>
<gene>
    <name evidence="8" type="ORF">JIG36_02765</name>
</gene>
<keyword evidence="3" id="KW-0547">Nucleotide-binding</keyword>
<dbReference type="RefSeq" id="WP_203374369.1">
    <property type="nucleotide sequence ID" value="NZ_JAENHP010000001.1"/>
</dbReference>
<feature type="compositionally biased region" description="Low complexity" evidence="6">
    <location>
        <begin position="238"/>
        <end position="249"/>
    </location>
</feature>
<feature type="region of interest" description="Disordered" evidence="6">
    <location>
        <begin position="238"/>
        <end position="267"/>
    </location>
</feature>
<keyword evidence="2" id="KW-0813">Transport</keyword>
<organism evidence="8 9">
    <name type="scientific">Paractinoplanes ovalisporus</name>
    <dbReference type="NCBI Taxonomy" id="2810368"/>
    <lineage>
        <taxon>Bacteria</taxon>
        <taxon>Bacillati</taxon>
        <taxon>Actinomycetota</taxon>
        <taxon>Actinomycetes</taxon>
        <taxon>Micromonosporales</taxon>
        <taxon>Micromonosporaceae</taxon>
        <taxon>Paractinoplanes</taxon>
    </lineage>
</organism>
<accession>A0ABS2A5G2</accession>
<comment type="caution">
    <text evidence="8">The sequence shown here is derived from an EMBL/GenBank/DDBJ whole genome shotgun (WGS) entry which is preliminary data.</text>
</comment>
<dbReference type="InterPro" id="IPR003593">
    <property type="entry name" value="AAA+_ATPase"/>
</dbReference>
<reference evidence="8 9" key="1">
    <citation type="submission" date="2021-01" db="EMBL/GenBank/DDBJ databases">
        <title>Actinoplanes sp. nov. LDG1-06 isolated from lichen.</title>
        <authorList>
            <person name="Saeng-In P."/>
            <person name="Phongsopitanun W."/>
            <person name="Kanchanasin P."/>
            <person name="Yuki M."/>
            <person name="Kudo T."/>
            <person name="Ohkuma M."/>
            <person name="Tanasupawat S."/>
        </authorList>
    </citation>
    <scope>NUCLEOTIDE SEQUENCE [LARGE SCALE GENOMIC DNA]</scope>
    <source>
        <strain evidence="8 9">LDG1-06</strain>
    </source>
</reference>
<protein>
    <submittedName>
        <fullName evidence="8">ATP-binding cassette domain-containing protein</fullName>
    </submittedName>
</protein>
<dbReference type="InterPro" id="IPR017871">
    <property type="entry name" value="ABC_transporter-like_CS"/>
</dbReference>
<dbReference type="Gene3D" id="3.40.50.300">
    <property type="entry name" value="P-loop containing nucleotide triphosphate hydrolases"/>
    <property type="match status" value="1"/>
</dbReference>
<feature type="domain" description="ABC transporter" evidence="7">
    <location>
        <begin position="2"/>
        <end position="236"/>
    </location>
</feature>
<evidence type="ECO:0000313" key="9">
    <source>
        <dbReference type="Proteomes" id="UP000632138"/>
    </source>
</evidence>
<dbReference type="PROSITE" id="PS00211">
    <property type="entry name" value="ABC_TRANSPORTER_1"/>
    <property type="match status" value="1"/>
</dbReference>
<keyword evidence="5" id="KW-0029">Amino-acid transport</keyword>
<dbReference type="Proteomes" id="UP000632138">
    <property type="component" value="Unassembled WGS sequence"/>
</dbReference>
<proteinExistence type="inferred from homology"/>
<feature type="compositionally biased region" description="Low complexity" evidence="6">
    <location>
        <begin position="258"/>
        <end position="267"/>
    </location>
</feature>
<evidence type="ECO:0000256" key="2">
    <source>
        <dbReference type="ARBA" id="ARBA00022448"/>
    </source>
</evidence>
<keyword evidence="9" id="KW-1185">Reference proteome</keyword>
<dbReference type="SMART" id="SM00382">
    <property type="entry name" value="AAA"/>
    <property type="match status" value="1"/>
</dbReference>
<evidence type="ECO:0000259" key="7">
    <source>
        <dbReference type="PROSITE" id="PS50893"/>
    </source>
</evidence>
<evidence type="ECO:0000256" key="1">
    <source>
        <dbReference type="ARBA" id="ARBA00005417"/>
    </source>
</evidence>
<evidence type="ECO:0000256" key="4">
    <source>
        <dbReference type="ARBA" id="ARBA00022840"/>
    </source>
</evidence>
<comment type="similarity">
    <text evidence="1">Belongs to the ABC transporter superfamily.</text>
</comment>
<evidence type="ECO:0000256" key="3">
    <source>
        <dbReference type="ARBA" id="ARBA00022741"/>
    </source>
</evidence>